<sequence>MFDRNVSPSQSPWSSPVILVKKKDGSLHFCVDYRKVAEDNREKTAFSTRNGLFQFDVMPFGLCNALARFQRLMDMVLAGLLWDICLVYIDDVIIMGRDCNSHLTNIANVLHRLWDASLKVKPSKCNFLKKEVLFSGHVISDKDFSQEFILDKDASNEGIRAVLSQCKEGKEHVIVYAS</sequence>
<keyword evidence="2" id="KW-0548">Nucleotidyltransferase</keyword>
<keyword evidence="3" id="KW-0540">Nuclease</keyword>
<feature type="domain" description="Reverse transcriptase" evidence="7">
    <location>
        <begin position="37"/>
        <end position="138"/>
    </location>
</feature>
<dbReference type="CDD" id="cd01647">
    <property type="entry name" value="RT_LTR"/>
    <property type="match status" value="1"/>
</dbReference>
<dbReference type="Pfam" id="PF17917">
    <property type="entry name" value="RT_RNaseH"/>
    <property type="match status" value="1"/>
</dbReference>
<evidence type="ECO:0000256" key="2">
    <source>
        <dbReference type="ARBA" id="ARBA00022695"/>
    </source>
</evidence>
<evidence type="ECO:0000256" key="6">
    <source>
        <dbReference type="ARBA" id="ARBA00022918"/>
    </source>
</evidence>
<evidence type="ECO:0000313" key="9">
    <source>
        <dbReference type="EnsemblMetazoa" id="Aqu2.1.11927_001"/>
    </source>
</evidence>
<dbReference type="PANTHER" id="PTHR24559:SF444">
    <property type="entry name" value="REVERSE TRANSCRIPTASE DOMAIN-CONTAINING PROTEIN"/>
    <property type="match status" value="1"/>
</dbReference>
<dbReference type="InParanoid" id="A0A1X7TC64"/>
<dbReference type="Gene3D" id="3.30.70.270">
    <property type="match status" value="1"/>
</dbReference>
<dbReference type="EnsemblMetazoa" id="Aqu2.1.11927_001">
    <property type="protein sequence ID" value="Aqu2.1.11927_001"/>
    <property type="gene ID" value="Aqu2.1.11927"/>
</dbReference>
<dbReference type="AlphaFoldDB" id="A0A1X7TC64"/>
<dbReference type="PANTHER" id="PTHR24559">
    <property type="entry name" value="TRANSPOSON TY3-I GAG-POL POLYPROTEIN"/>
    <property type="match status" value="1"/>
</dbReference>
<accession>A0A1X7TC64</accession>
<dbReference type="eggNOG" id="KOG0017">
    <property type="taxonomic scope" value="Eukaryota"/>
</dbReference>
<evidence type="ECO:0000256" key="1">
    <source>
        <dbReference type="ARBA" id="ARBA00022679"/>
    </source>
</evidence>
<evidence type="ECO:0000256" key="5">
    <source>
        <dbReference type="ARBA" id="ARBA00022801"/>
    </source>
</evidence>
<evidence type="ECO:0000259" key="7">
    <source>
        <dbReference type="Pfam" id="PF00078"/>
    </source>
</evidence>
<dbReference type="OMA" id="MEFIAMS"/>
<keyword evidence="1" id="KW-0808">Transferase</keyword>
<name>A0A1X7TC64_AMPQE</name>
<protein>
    <recommendedName>
        <fullName evidence="10">Reverse transcriptase domain-containing protein</fullName>
    </recommendedName>
</protein>
<dbReference type="FunFam" id="3.30.70.270:FF:000003">
    <property type="entry name" value="Transposon Ty3-G Gag-Pol polyprotein"/>
    <property type="match status" value="1"/>
</dbReference>
<dbReference type="InterPro" id="IPR053134">
    <property type="entry name" value="RNA-dir_DNA_polymerase"/>
</dbReference>
<dbReference type="Pfam" id="PF00078">
    <property type="entry name" value="RVT_1"/>
    <property type="match status" value="1"/>
</dbReference>
<dbReference type="SUPFAM" id="SSF56672">
    <property type="entry name" value="DNA/RNA polymerases"/>
    <property type="match status" value="1"/>
</dbReference>
<keyword evidence="5" id="KW-0378">Hydrolase</keyword>
<dbReference type="STRING" id="400682.A0A1X7TC64"/>
<dbReference type="InterPro" id="IPR043128">
    <property type="entry name" value="Rev_trsase/Diguanyl_cyclase"/>
</dbReference>
<evidence type="ECO:0000259" key="8">
    <source>
        <dbReference type="Pfam" id="PF17917"/>
    </source>
</evidence>
<dbReference type="InterPro" id="IPR043502">
    <property type="entry name" value="DNA/RNA_pol_sf"/>
</dbReference>
<evidence type="ECO:0008006" key="10">
    <source>
        <dbReference type="Google" id="ProtNLM"/>
    </source>
</evidence>
<organism evidence="9">
    <name type="scientific">Amphimedon queenslandica</name>
    <name type="common">Sponge</name>
    <dbReference type="NCBI Taxonomy" id="400682"/>
    <lineage>
        <taxon>Eukaryota</taxon>
        <taxon>Metazoa</taxon>
        <taxon>Porifera</taxon>
        <taxon>Demospongiae</taxon>
        <taxon>Heteroscleromorpha</taxon>
        <taxon>Haplosclerida</taxon>
        <taxon>Niphatidae</taxon>
        <taxon>Amphimedon</taxon>
    </lineage>
</organism>
<feature type="domain" description="Reverse transcriptase RNase H-like" evidence="8">
    <location>
        <begin position="143"/>
        <end position="178"/>
    </location>
</feature>
<dbReference type="InterPro" id="IPR041373">
    <property type="entry name" value="RT_RNaseH"/>
</dbReference>
<evidence type="ECO:0000256" key="4">
    <source>
        <dbReference type="ARBA" id="ARBA00022759"/>
    </source>
</evidence>
<reference evidence="9" key="1">
    <citation type="submission" date="2017-05" db="UniProtKB">
        <authorList>
            <consortium name="EnsemblMetazoa"/>
        </authorList>
    </citation>
    <scope>IDENTIFICATION</scope>
</reference>
<dbReference type="InterPro" id="IPR000477">
    <property type="entry name" value="RT_dom"/>
</dbReference>
<evidence type="ECO:0000256" key="3">
    <source>
        <dbReference type="ARBA" id="ARBA00022722"/>
    </source>
</evidence>
<keyword evidence="6" id="KW-0695">RNA-directed DNA polymerase</keyword>
<dbReference type="Gene3D" id="3.10.10.10">
    <property type="entry name" value="HIV Type 1 Reverse Transcriptase, subunit A, domain 1"/>
    <property type="match status" value="2"/>
</dbReference>
<keyword evidence="4" id="KW-0255">Endonuclease</keyword>
<proteinExistence type="predicted"/>